<feature type="modified residue" description="Phosphohistidine" evidence="2">
    <location>
        <position position="77"/>
    </location>
</feature>
<feature type="domain" description="HPt" evidence="4">
    <location>
        <begin position="38"/>
        <end position="131"/>
    </location>
</feature>
<keyword evidence="1" id="KW-0902">Two-component regulatory system</keyword>
<name>A0ABT6QSP5_9PSED</name>
<gene>
    <name evidence="5" type="ORF">POF45_21185</name>
</gene>
<dbReference type="Proteomes" id="UP001159100">
    <property type="component" value="Unassembled WGS sequence"/>
</dbReference>
<accession>A0ABT6QSP5</accession>
<protein>
    <submittedName>
        <fullName evidence="5">Hpt domain-containing protein</fullName>
    </submittedName>
</protein>
<dbReference type="RefSeq" id="WP_259499629.1">
    <property type="nucleotide sequence ID" value="NZ_JARBWL010000002.1"/>
</dbReference>
<comment type="caution">
    <text evidence="5">The sequence shown here is derived from an EMBL/GenBank/DDBJ whole genome shotgun (WGS) entry which is preliminary data.</text>
</comment>
<dbReference type="Gene3D" id="1.20.120.160">
    <property type="entry name" value="HPT domain"/>
    <property type="match status" value="1"/>
</dbReference>
<dbReference type="Pfam" id="PF01627">
    <property type="entry name" value="Hpt"/>
    <property type="match status" value="1"/>
</dbReference>
<dbReference type="SUPFAM" id="SSF47226">
    <property type="entry name" value="Histidine-containing phosphotransfer domain, HPT domain"/>
    <property type="match status" value="1"/>
</dbReference>
<dbReference type="PROSITE" id="PS50894">
    <property type="entry name" value="HPT"/>
    <property type="match status" value="1"/>
</dbReference>
<sequence length="131" mass="14557">MKSLANIGARGAQDTHNPAPFNVPLRHTRESLIQLFGSAQMVDRLLDTMIREVNQDLTVLQRAQSSLDVTAVVEQLHRIVGCVAFLGATESETQGARLIAAVRQRGVVINQPLLEDFHKRMLAYLNDLKNL</sequence>
<organism evidence="5 6">
    <name type="scientific">Pseudomonas fungipugnans</name>
    <dbReference type="NCBI Taxonomy" id="3024217"/>
    <lineage>
        <taxon>Bacteria</taxon>
        <taxon>Pseudomonadati</taxon>
        <taxon>Pseudomonadota</taxon>
        <taxon>Gammaproteobacteria</taxon>
        <taxon>Pseudomonadales</taxon>
        <taxon>Pseudomonadaceae</taxon>
        <taxon>Pseudomonas</taxon>
    </lineage>
</organism>
<dbReference type="InterPro" id="IPR036641">
    <property type="entry name" value="HPT_dom_sf"/>
</dbReference>
<dbReference type="InterPro" id="IPR008207">
    <property type="entry name" value="Sig_transdc_His_kin_Hpt_dom"/>
</dbReference>
<evidence type="ECO:0000313" key="5">
    <source>
        <dbReference type="EMBL" id="MDI2593919.1"/>
    </source>
</evidence>
<evidence type="ECO:0000256" key="1">
    <source>
        <dbReference type="ARBA" id="ARBA00023012"/>
    </source>
</evidence>
<evidence type="ECO:0000256" key="2">
    <source>
        <dbReference type="PROSITE-ProRule" id="PRU00110"/>
    </source>
</evidence>
<evidence type="ECO:0000259" key="4">
    <source>
        <dbReference type="PROSITE" id="PS50894"/>
    </source>
</evidence>
<keyword evidence="2" id="KW-0597">Phosphoprotein</keyword>
<reference evidence="5 6" key="1">
    <citation type="submission" date="2023-02" db="EMBL/GenBank/DDBJ databases">
        <title>Pseudomonas chrutzelriedensis sp. nov., a potently antifungal strain isolated from moss.</title>
        <authorList>
            <person name="Schnyder A."/>
            <person name="Kalawong R."/>
            <person name="Eberl L."/>
            <person name="Agnoli K."/>
        </authorList>
    </citation>
    <scope>NUCLEOTIDE SEQUENCE [LARGE SCALE GENOMIC DNA]</scope>
    <source>
        <strain evidence="5 6">681</strain>
    </source>
</reference>
<evidence type="ECO:0000256" key="3">
    <source>
        <dbReference type="SAM" id="MobiDB-lite"/>
    </source>
</evidence>
<proteinExistence type="predicted"/>
<keyword evidence="6" id="KW-1185">Reference proteome</keyword>
<dbReference type="EMBL" id="JARBWL010000002">
    <property type="protein sequence ID" value="MDI2593919.1"/>
    <property type="molecule type" value="Genomic_DNA"/>
</dbReference>
<feature type="region of interest" description="Disordered" evidence="3">
    <location>
        <begin position="1"/>
        <end position="20"/>
    </location>
</feature>
<evidence type="ECO:0000313" key="6">
    <source>
        <dbReference type="Proteomes" id="UP001159100"/>
    </source>
</evidence>